<protein>
    <submittedName>
        <fullName evidence="2">Uncharacterized protein</fullName>
    </submittedName>
</protein>
<evidence type="ECO:0000256" key="1">
    <source>
        <dbReference type="SAM" id="MobiDB-lite"/>
    </source>
</evidence>
<feature type="region of interest" description="Disordered" evidence="1">
    <location>
        <begin position="1"/>
        <end position="26"/>
    </location>
</feature>
<evidence type="ECO:0000313" key="3">
    <source>
        <dbReference type="Proteomes" id="UP000324222"/>
    </source>
</evidence>
<keyword evidence="3" id="KW-1185">Reference proteome</keyword>
<comment type="caution">
    <text evidence="2">The sequence shown here is derived from an EMBL/GenBank/DDBJ whole genome shotgun (WGS) entry which is preliminary data.</text>
</comment>
<organism evidence="2 3">
    <name type="scientific">Portunus trituberculatus</name>
    <name type="common">Swimming crab</name>
    <name type="synonym">Neptunus trituberculatus</name>
    <dbReference type="NCBI Taxonomy" id="210409"/>
    <lineage>
        <taxon>Eukaryota</taxon>
        <taxon>Metazoa</taxon>
        <taxon>Ecdysozoa</taxon>
        <taxon>Arthropoda</taxon>
        <taxon>Crustacea</taxon>
        <taxon>Multicrustacea</taxon>
        <taxon>Malacostraca</taxon>
        <taxon>Eumalacostraca</taxon>
        <taxon>Eucarida</taxon>
        <taxon>Decapoda</taxon>
        <taxon>Pleocyemata</taxon>
        <taxon>Brachyura</taxon>
        <taxon>Eubrachyura</taxon>
        <taxon>Portunoidea</taxon>
        <taxon>Portunidae</taxon>
        <taxon>Portuninae</taxon>
        <taxon>Portunus</taxon>
    </lineage>
</organism>
<gene>
    <name evidence="2" type="ORF">E2C01_069074</name>
</gene>
<evidence type="ECO:0000313" key="2">
    <source>
        <dbReference type="EMBL" id="MPC74700.1"/>
    </source>
</evidence>
<proteinExistence type="predicted"/>
<sequence>MAGSLSEGQSSRQHCFTTPRGGSCPAGPSRCGSMARTACRCSGVAAWRLGCAAGPGAAAGQVGAAVT</sequence>
<reference evidence="2 3" key="1">
    <citation type="submission" date="2019-05" db="EMBL/GenBank/DDBJ databases">
        <title>Another draft genome of Portunus trituberculatus and its Hox gene families provides insights of decapod evolution.</title>
        <authorList>
            <person name="Jeong J.-H."/>
            <person name="Song I."/>
            <person name="Kim S."/>
            <person name="Choi T."/>
            <person name="Kim D."/>
            <person name="Ryu S."/>
            <person name="Kim W."/>
        </authorList>
    </citation>
    <scope>NUCLEOTIDE SEQUENCE [LARGE SCALE GENOMIC DNA]</scope>
    <source>
        <tissue evidence="2">Muscle</tissue>
    </source>
</reference>
<dbReference type="EMBL" id="VSRR010039515">
    <property type="protein sequence ID" value="MPC74700.1"/>
    <property type="molecule type" value="Genomic_DNA"/>
</dbReference>
<dbReference type="Proteomes" id="UP000324222">
    <property type="component" value="Unassembled WGS sequence"/>
</dbReference>
<accession>A0A5B7HQH7</accession>
<name>A0A5B7HQH7_PORTR</name>
<feature type="compositionally biased region" description="Polar residues" evidence="1">
    <location>
        <begin position="1"/>
        <end position="16"/>
    </location>
</feature>
<dbReference type="AlphaFoldDB" id="A0A5B7HQH7"/>